<reference evidence="3" key="1">
    <citation type="journal article" date="2019" name="Int. J. Syst. Evol. Microbiol.">
        <title>The Global Catalogue of Microorganisms (GCM) 10K type strain sequencing project: providing services to taxonomists for standard genome sequencing and annotation.</title>
        <authorList>
            <consortium name="The Broad Institute Genomics Platform"/>
            <consortium name="The Broad Institute Genome Sequencing Center for Infectious Disease"/>
            <person name="Wu L."/>
            <person name="Ma J."/>
        </authorList>
    </citation>
    <scope>NUCLEOTIDE SEQUENCE [LARGE SCALE GENOMIC DNA]</scope>
    <source>
        <strain evidence="3">JCM 17986</strain>
    </source>
</reference>
<dbReference type="Pfam" id="PF03771">
    <property type="entry name" value="SPDY"/>
    <property type="match status" value="1"/>
</dbReference>
<accession>A0ABP9GLS7</accession>
<evidence type="ECO:0000313" key="2">
    <source>
        <dbReference type="EMBL" id="GAA4947650.1"/>
    </source>
</evidence>
<sequence>MSAVETRARATCSAVRAPASSAPAAPVATDRWIRGAGTPYPVFDLLVVDGWTLVLDDLADMHCASPDGRVYVGYLAASPRPRPGDVWHVSVEAADGLPGWEQTFHRDVPAEVIAGLVHALLTTAPRPDVEAF</sequence>
<dbReference type="InterPro" id="IPR005523">
    <property type="entry name" value="DUF317_SPDY"/>
</dbReference>
<keyword evidence="3" id="KW-1185">Reference proteome</keyword>
<dbReference type="EMBL" id="BAABHS010000001">
    <property type="protein sequence ID" value="GAA4947650.1"/>
    <property type="molecule type" value="Genomic_DNA"/>
</dbReference>
<name>A0ABP9GLS7_9ACTN</name>
<dbReference type="RefSeq" id="WP_345673486.1">
    <property type="nucleotide sequence ID" value="NZ_BAABHS010000001.1"/>
</dbReference>
<proteinExistence type="predicted"/>
<comment type="caution">
    <text evidence="2">The sequence shown here is derived from an EMBL/GenBank/DDBJ whole genome shotgun (WGS) entry which is preliminary data.</text>
</comment>
<feature type="domain" description="DUF317" evidence="1">
    <location>
        <begin position="65"/>
        <end position="125"/>
    </location>
</feature>
<protein>
    <recommendedName>
        <fullName evidence="1">DUF317 domain-containing protein</fullName>
    </recommendedName>
</protein>
<dbReference type="Proteomes" id="UP001500466">
    <property type="component" value="Unassembled WGS sequence"/>
</dbReference>
<organism evidence="2 3">
    <name type="scientific">Yinghuangia aomiensis</name>
    <dbReference type="NCBI Taxonomy" id="676205"/>
    <lineage>
        <taxon>Bacteria</taxon>
        <taxon>Bacillati</taxon>
        <taxon>Actinomycetota</taxon>
        <taxon>Actinomycetes</taxon>
        <taxon>Kitasatosporales</taxon>
        <taxon>Streptomycetaceae</taxon>
        <taxon>Yinghuangia</taxon>
    </lineage>
</organism>
<evidence type="ECO:0000259" key="1">
    <source>
        <dbReference type="Pfam" id="PF03771"/>
    </source>
</evidence>
<evidence type="ECO:0000313" key="3">
    <source>
        <dbReference type="Proteomes" id="UP001500466"/>
    </source>
</evidence>
<gene>
    <name evidence="2" type="ORF">GCM10023205_04510</name>
</gene>